<evidence type="ECO:0000313" key="1">
    <source>
        <dbReference type="EMBL" id="KAK7504621.1"/>
    </source>
</evidence>
<reference evidence="1 2" key="1">
    <citation type="journal article" date="2023" name="Sci. Data">
        <title>Genome assembly of the Korean intertidal mud-creeper Batillaria attramentaria.</title>
        <authorList>
            <person name="Patra A.K."/>
            <person name="Ho P.T."/>
            <person name="Jun S."/>
            <person name="Lee S.J."/>
            <person name="Kim Y."/>
            <person name="Won Y.J."/>
        </authorList>
    </citation>
    <scope>NUCLEOTIDE SEQUENCE [LARGE SCALE GENOMIC DNA]</scope>
    <source>
        <strain evidence="1">Wonlab-2016</strain>
    </source>
</reference>
<gene>
    <name evidence="1" type="ORF">BaRGS_00004107</name>
</gene>
<comment type="caution">
    <text evidence="1">The sequence shown here is derived from an EMBL/GenBank/DDBJ whole genome shotgun (WGS) entry which is preliminary data.</text>
</comment>
<organism evidence="1 2">
    <name type="scientific">Batillaria attramentaria</name>
    <dbReference type="NCBI Taxonomy" id="370345"/>
    <lineage>
        <taxon>Eukaryota</taxon>
        <taxon>Metazoa</taxon>
        <taxon>Spiralia</taxon>
        <taxon>Lophotrochozoa</taxon>
        <taxon>Mollusca</taxon>
        <taxon>Gastropoda</taxon>
        <taxon>Caenogastropoda</taxon>
        <taxon>Sorbeoconcha</taxon>
        <taxon>Cerithioidea</taxon>
        <taxon>Batillariidae</taxon>
        <taxon>Batillaria</taxon>
    </lineage>
</organism>
<dbReference type="EMBL" id="JACVVK020000014">
    <property type="protein sequence ID" value="KAK7504621.1"/>
    <property type="molecule type" value="Genomic_DNA"/>
</dbReference>
<keyword evidence="2" id="KW-1185">Reference proteome</keyword>
<evidence type="ECO:0000313" key="2">
    <source>
        <dbReference type="Proteomes" id="UP001519460"/>
    </source>
</evidence>
<dbReference type="Proteomes" id="UP001519460">
    <property type="component" value="Unassembled WGS sequence"/>
</dbReference>
<sequence>MPHHPYRSISNSLLLPDVCLGPTSQRTRMRRQDDRHARAITTSQKNSAMLFKRTIKWRYCRIVPREETSMHAHSGARTLISHAYLVMFYRVDNYREHVFI</sequence>
<protein>
    <submittedName>
        <fullName evidence="1">Uncharacterized protein</fullName>
    </submittedName>
</protein>
<name>A0ABD0LZD4_9CAEN</name>
<proteinExistence type="predicted"/>
<accession>A0ABD0LZD4</accession>
<dbReference type="AlphaFoldDB" id="A0ABD0LZD4"/>